<comment type="caution">
    <text evidence="1">The sequence shown here is derived from an EMBL/GenBank/DDBJ whole genome shotgun (WGS) entry which is preliminary data.</text>
</comment>
<evidence type="ECO:0000313" key="2">
    <source>
        <dbReference type="Proteomes" id="UP000467700"/>
    </source>
</evidence>
<gene>
    <name evidence="1" type="ORF">AAE3_LOCUS6286</name>
</gene>
<proteinExistence type="predicted"/>
<organism evidence="1 2">
    <name type="scientific">Cyclocybe aegerita</name>
    <name type="common">Black poplar mushroom</name>
    <name type="synonym">Agrocybe aegerita</name>
    <dbReference type="NCBI Taxonomy" id="1973307"/>
    <lineage>
        <taxon>Eukaryota</taxon>
        <taxon>Fungi</taxon>
        <taxon>Dikarya</taxon>
        <taxon>Basidiomycota</taxon>
        <taxon>Agaricomycotina</taxon>
        <taxon>Agaricomycetes</taxon>
        <taxon>Agaricomycetidae</taxon>
        <taxon>Agaricales</taxon>
        <taxon>Agaricineae</taxon>
        <taxon>Bolbitiaceae</taxon>
        <taxon>Cyclocybe</taxon>
    </lineage>
</organism>
<dbReference type="AlphaFoldDB" id="A0A8S0VVK6"/>
<accession>A0A8S0VVK6</accession>
<dbReference type="EMBL" id="CACVBS010000042">
    <property type="protein sequence ID" value="CAA7263900.1"/>
    <property type="molecule type" value="Genomic_DNA"/>
</dbReference>
<evidence type="ECO:0000313" key="1">
    <source>
        <dbReference type="EMBL" id="CAA7263900.1"/>
    </source>
</evidence>
<name>A0A8S0VVK6_CYCAE</name>
<protein>
    <submittedName>
        <fullName evidence="1">Uncharacterized protein</fullName>
    </submittedName>
</protein>
<reference evidence="1 2" key="1">
    <citation type="submission" date="2020-01" db="EMBL/GenBank/DDBJ databases">
        <authorList>
            <person name="Gupta K D."/>
        </authorList>
    </citation>
    <scope>NUCLEOTIDE SEQUENCE [LARGE SCALE GENOMIC DNA]</scope>
</reference>
<keyword evidence="2" id="KW-1185">Reference proteome</keyword>
<sequence>MRLGLKKRPKREGILIPSPAKSKTSATAHSRDAPPRLAFALDAVESSRSFVTVALQLAPCLIASIEGRFTFNFVLEQRAILEARRLIHIHNATFGDVSAISPTGAYCNLVIINVYTFSMHSYSYRAA</sequence>
<dbReference type="Proteomes" id="UP000467700">
    <property type="component" value="Unassembled WGS sequence"/>
</dbReference>